<evidence type="ECO:0000313" key="1">
    <source>
        <dbReference type="EMBL" id="KAL3069062.1"/>
    </source>
</evidence>
<organism evidence="1 2">
    <name type="scientific">Heterodera trifolii</name>
    <dbReference type="NCBI Taxonomy" id="157864"/>
    <lineage>
        <taxon>Eukaryota</taxon>
        <taxon>Metazoa</taxon>
        <taxon>Ecdysozoa</taxon>
        <taxon>Nematoda</taxon>
        <taxon>Chromadorea</taxon>
        <taxon>Rhabditida</taxon>
        <taxon>Tylenchina</taxon>
        <taxon>Tylenchomorpha</taxon>
        <taxon>Tylenchoidea</taxon>
        <taxon>Heteroderidae</taxon>
        <taxon>Heteroderinae</taxon>
        <taxon>Heterodera</taxon>
    </lineage>
</organism>
<name>A0ABD2HUG6_9BILA</name>
<dbReference type="EMBL" id="JBICBT010001397">
    <property type="protein sequence ID" value="KAL3069062.1"/>
    <property type="molecule type" value="Genomic_DNA"/>
</dbReference>
<protein>
    <submittedName>
        <fullName evidence="1">Uncharacterized protein</fullName>
    </submittedName>
</protein>
<evidence type="ECO:0000313" key="2">
    <source>
        <dbReference type="Proteomes" id="UP001620626"/>
    </source>
</evidence>
<accession>A0ABD2HUG6</accession>
<reference evidence="1 2" key="1">
    <citation type="submission" date="2024-10" db="EMBL/GenBank/DDBJ databases">
        <authorList>
            <person name="Kim D."/>
        </authorList>
    </citation>
    <scope>NUCLEOTIDE SEQUENCE [LARGE SCALE GENOMIC DNA]</scope>
    <source>
        <strain evidence="1">BH-2024</strain>
    </source>
</reference>
<dbReference type="Proteomes" id="UP001620626">
    <property type="component" value="Unassembled WGS sequence"/>
</dbReference>
<proteinExistence type="predicted"/>
<keyword evidence="2" id="KW-1185">Reference proteome</keyword>
<sequence length="95" mass="10948">MPSERSPFAEDQQFFEFLADSEFQKKDITEKGINLLHHHILGKREALAAGVYRVIDVLVLANKATAWKDVPKEMKEFVQWANETNDDIARFATQI</sequence>
<comment type="caution">
    <text evidence="1">The sequence shown here is derived from an EMBL/GenBank/DDBJ whole genome shotgun (WGS) entry which is preliminary data.</text>
</comment>
<dbReference type="Gene3D" id="1.10.3290.10">
    <property type="entry name" value="Fido-like domain"/>
    <property type="match status" value="1"/>
</dbReference>
<dbReference type="AlphaFoldDB" id="A0ABD2HUG6"/>
<gene>
    <name evidence="1" type="ORF">niasHT_034292</name>
</gene>
<dbReference type="SUPFAM" id="SSF140931">
    <property type="entry name" value="Fic-like"/>
    <property type="match status" value="1"/>
</dbReference>
<dbReference type="InterPro" id="IPR036597">
    <property type="entry name" value="Fido-like_dom_sf"/>
</dbReference>